<dbReference type="SUPFAM" id="SSF47384">
    <property type="entry name" value="Homodimeric domain of signal transducing histidine kinase"/>
    <property type="match status" value="1"/>
</dbReference>
<dbReference type="Pfam" id="PF02518">
    <property type="entry name" value="HATPase_c"/>
    <property type="match status" value="1"/>
</dbReference>
<dbReference type="CDD" id="cd17546">
    <property type="entry name" value="REC_hyHK_CKI1_RcsC-like"/>
    <property type="match status" value="1"/>
</dbReference>
<dbReference type="SUPFAM" id="SSF52172">
    <property type="entry name" value="CheY-like"/>
    <property type="match status" value="2"/>
</dbReference>
<dbReference type="InterPro" id="IPR003661">
    <property type="entry name" value="HisK_dim/P_dom"/>
</dbReference>
<keyword evidence="6" id="KW-0812">Transmembrane</keyword>
<evidence type="ECO:0000256" key="1">
    <source>
        <dbReference type="ARBA" id="ARBA00000085"/>
    </source>
</evidence>
<dbReference type="InterPro" id="IPR036097">
    <property type="entry name" value="HisK_dim/P_sf"/>
</dbReference>
<comment type="catalytic activity">
    <reaction evidence="1">
        <text>ATP + protein L-histidine = ADP + protein N-phospho-L-histidine.</text>
        <dbReference type="EC" id="2.7.13.3"/>
    </reaction>
</comment>
<dbReference type="InterPro" id="IPR003594">
    <property type="entry name" value="HATPase_dom"/>
</dbReference>
<dbReference type="Pfam" id="PF00512">
    <property type="entry name" value="HisKA"/>
    <property type="match status" value="1"/>
</dbReference>
<dbReference type="SUPFAM" id="SSF55874">
    <property type="entry name" value="ATPase domain of HSP90 chaperone/DNA topoisomerase II/histidine kinase"/>
    <property type="match status" value="1"/>
</dbReference>
<dbReference type="PRINTS" id="PR00344">
    <property type="entry name" value="BCTRLSENSOR"/>
</dbReference>
<sequence length="800" mass="89306">MKYLLEGLLLALIWLFGSLAVDSYHALEKQQKALQLANELNRFTIELSLETLTASNSSVYHFDKHAQKQLGLERVSNELRQNDSLSKEVSLSLNHFSNLVVNYMQLATMLKTSYRYISSLGIQRDSFLPEEQSLLSSVLVLVSNLQVAHELPRVQEISLRLMGKLALLREREAVEPRFRLLRLHSQFILDNFLKASNYLLPIQEGGISEVIQKNIDHLNRRIERNYWQLISDVLLTLFGVFVLVAVVFSRLMAQLKEANKQAKQAAETKSLFLSNMSHEIRTPMNGILGLTDILLATELNSVQRNYLEKVRFSANSLTTIINDILDFSKIESKKLHIEHVPFEFADLLDNLRTLMTPMASAKGICLIFDIDPNLREQYIGDPVRINQILLNLSSNAVKFTEEGAVTVSIRSEVKEKGQQWITIAVTDTGIGISQEQIESLFERFSQAESSTTRKYGGTGLGLTICKLLTELMGGEIKISSRLGCGSTFSVRIPLDTAFRQGDLALTQYSGSMLVVEDDPVTLEVSMTLAQSLGLKVVGVQSGREALQALTERRFDILLLDWVLPDFEPGAILTEVQKVTELPDQVVIYTAHTENFIQTDNAYPIIYKPLLKRDLIELLTQKGAQPVGNASVDQALIGECSAEIGESLAEIGESSADTNPQSPEQTSLERVLAAMELKVLLVEDNEINQMIAVTLLEQMGITVTTAMNGQEAVDTVIAQNGQFDLVLMDIQMPIMDGMEATRLLRDKFNPEQLKIIALTANVMQDETNTYSELGMNGFLAKPFELSQLQAIIVEHSGVTKH</sequence>
<keyword evidence="4" id="KW-0902">Two-component regulatory system</keyword>
<name>A0ABP7M643_9GAMM</name>
<dbReference type="InterPro" id="IPR036890">
    <property type="entry name" value="HATPase_C_sf"/>
</dbReference>
<evidence type="ECO:0000259" key="8">
    <source>
        <dbReference type="PROSITE" id="PS50110"/>
    </source>
</evidence>
<evidence type="ECO:0000256" key="4">
    <source>
        <dbReference type="ARBA" id="ARBA00023012"/>
    </source>
</evidence>
<dbReference type="Gene3D" id="3.40.50.2300">
    <property type="match status" value="2"/>
</dbReference>
<evidence type="ECO:0000256" key="3">
    <source>
        <dbReference type="ARBA" id="ARBA00022553"/>
    </source>
</evidence>
<dbReference type="SMART" id="SM00387">
    <property type="entry name" value="HATPase_c"/>
    <property type="match status" value="1"/>
</dbReference>
<dbReference type="InterPro" id="IPR011006">
    <property type="entry name" value="CheY-like_superfamily"/>
</dbReference>
<dbReference type="SMART" id="SM00388">
    <property type="entry name" value="HisKA"/>
    <property type="match status" value="1"/>
</dbReference>
<dbReference type="Pfam" id="PF00072">
    <property type="entry name" value="Response_reg"/>
    <property type="match status" value="2"/>
</dbReference>
<feature type="domain" description="Response regulatory" evidence="8">
    <location>
        <begin position="511"/>
        <end position="622"/>
    </location>
</feature>
<dbReference type="Gene3D" id="1.10.287.130">
    <property type="match status" value="1"/>
</dbReference>
<dbReference type="PROSITE" id="PS50110">
    <property type="entry name" value="RESPONSE_REGULATORY"/>
    <property type="match status" value="2"/>
</dbReference>
<feature type="modified residue" description="4-aspartylphosphate" evidence="5">
    <location>
        <position position="560"/>
    </location>
</feature>
<proteinExistence type="predicted"/>
<gene>
    <name evidence="9" type="ORF">GCM10022277_07150</name>
</gene>
<evidence type="ECO:0000313" key="9">
    <source>
        <dbReference type="EMBL" id="GAA3915143.1"/>
    </source>
</evidence>
<dbReference type="InterPro" id="IPR004358">
    <property type="entry name" value="Sig_transdc_His_kin-like_C"/>
</dbReference>
<evidence type="ECO:0000259" key="7">
    <source>
        <dbReference type="PROSITE" id="PS50109"/>
    </source>
</evidence>
<dbReference type="EMBL" id="BAABBN010000004">
    <property type="protein sequence ID" value="GAA3915143.1"/>
    <property type="molecule type" value="Genomic_DNA"/>
</dbReference>
<feature type="domain" description="Histidine kinase" evidence="7">
    <location>
        <begin position="275"/>
        <end position="496"/>
    </location>
</feature>
<protein>
    <recommendedName>
        <fullName evidence="2">histidine kinase</fullName>
        <ecNumber evidence="2">2.7.13.3</ecNumber>
    </recommendedName>
</protein>
<dbReference type="Proteomes" id="UP001501565">
    <property type="component" value="Unassembled WGS sequence"/>
</dbReference>
<feature type="domain" description="Response regulatory" evidence="8">
    <location>
        <begin position="677"/>
        <end position="795"/>
    </location>
</feature>
<accession>A0ABP7M643</accession>
<feature type="modified residue" description="4-aspartylphosphate" evidence="5">
    <location>
        <position position="728"/>
    </location>
</feature>
<dbReference type="PROSITE" id="PS50109">
    <property type="entry name" value="HIS_KIN"/>
    <property type="match status" value="1"/>
</dbReference>
<comment type="caution">
    <text evidence="9">The sequence shown here is derived from an EMBL/GenBank/DDBJ whole genome shotgun (WGS) entry which is preliminary data.</text>
</comment>
<keyword evidence="6" id="KW-1133">Transmembrane helix</keyword>
<dbReference type="RefSeq" id="WP_344795567.1">
    <property type="nucleotide sequence ID" value="NZ_BAABBN010000004.1"/>
</dbReference>
<dbReference type="InterPro" id="IPR001789">
    <property type="entry name" value="Sig_transdc_resp-reg_receiver"/>
</dbReference>
<keyword evidence="10" id="KW-1185">Reference proteome</keyword>
<evidence type="ECO:0000313" key="10">
    <source>
        <dbReference type="Proteomes" id="UP001501565"/>
    </source>
</evidence>
<evidence type="ECO:0000256" key="6">
    <source>
        <dbReference type="SAM" id="Phobius"/>
    </source>
</evidence>
<dbReference type="EC" id="2.7.13.3" evidence="2"/>
<dbReference type="Gene3D" id="3.30.565.10">
    <property type="entry name" value="Histidine kinase-like ATPase, C-terminal domain"/>
    <property type="match status" value="1"/>
</dbReference>
<feature type="transmembrane region" description="Helical" evidence="6">
    <location>
        <begin position="226"/>
        <end position="248"/>
    </location>
</feature>
<reference evidence="10" key="1">
    <citation type="journal article" date="2019" name="Int. J. Syst. Evol. Microbiol.">
        <title>The Global Catalogue of Microorganisms (GCM) 10K type strain sequencing project: providing services to taxonomists for standard genome sequencing and annotation.</title>
        <authorList>
            <consortium name="The Broad Institute Genomics Platform"/>
            <consortium name="The Broad Institute Genome Sequencing Center for Infectious Disease"/>
            <person name="Wu L."/>
            <person name="Ma J."/>
        </authorList>
    </citation>
    <scope>NUCLEOTIDE SEQUENCE [LARGE SCALE GENOMIC DNA]</scope>
    <source>
        <strain evidence="10">JCM 17551</strain>
    </source>
</reference>
<dbReference type="PANTHER" id="PTHR45339">
    <property type="entry name" value="HYBRID SIGNAL TRANSDUCTION HISTIDINE KINASE J"/>
    <property type="match status" value="1"/>
</dbReference>
<dbReference type="SMART" id="SM00448">
    <property type="entry name" value="REC"/>
    <property type="match status" value="2"/>
</dbReference>
<keyword evidence="3 5" id="KW-0597">Phosphoprotein</keyword>
<evidence type="ECO:0000256" key="2">
    <source>
        <dbReference type="ARBA" id="ARBA00012438"/>
    </source>
</evidence>
<keyword evidence="6" id="KW-0472">Membrane</keyword>
<organism evidence="9 10">
    <name type="scientific">Litoribacillus peritrichatus</name>
    <dbReference type="NCBI Taxonomy" id="718191"/>
    <lineage>
        <taxon>Bacteria</taxon>
        <taxon>Pseudomonadati</taxon>
        <taxon>Pseudomonadota</taxon>
        <taxon>Gammaproteobacteria</taxon>
        <taxon>Oceanospirillales</taxon>
        <taxon>Oceanospirillaceae</taxon>
        <taxon>Litoribacillus</taxon>
    </lineage>
</organism>
<dbReference type="CDD" id="cd16922">
    <property type="entry name" value="HATPase_EvgS-ArcB-TorS-like"/>
    <property type="match status" value="1"/>
</dbReference>
<evidence type="ECO:0000256" key="5">
    <source>
        <dbReference type="PROSITE-ProRule" id="PRU00169"/>
    </source>
</evidence>
<dbReference type="PANTHER" id="PTHR45339:SF1">
    <property type="entry name" value="HYBRID SIGNAL TRANSDUCTION HISTIDINE KINASE J"/>
    <property type="match status" value="1"/>
</dbReference>
<dbReference type="InterPro" id="IPR005467">
    <property type="entry name" value="His_kinase_dom"/>
</dbReference>
<dbReference type="CDD" id="cd00082">
    <property type="entry name" value="HisKA"/>
    <property type="match status" value="1"/>
</dbReference>